<organism evidence="1 2">
    <name type="scientific">Stackebrandtia endophytica</name>
    <dbReference type="NCBI Taxonomy" id="1496996"/>
    <lineage>
        <taxon>Bacteria</taxon>
        <taxon>Bacillati</taxon>
        <taxon>Actinomycetota</taxon>
        <taxon>Actinomycetes</taxon>
        <taxon>Glycomycetales</taxon>
        <taxon>Glycomycetaceae</taxon>
        <taxon>Stackebrandtia</taxon>
    </lineage>
</organism>
<sequence>MNLSVYLGLQHDAEATLADAFRLVSEGHSSEADVHVLCQRHAATCDEHVTRLKPLTERYGQHEESEPERMRAEGLTTARSGPVGLLRDLQDLYLLATFSDITWSMLLQAGHALRDDDLLDTVGVCEPQTAAQLRWLRTRMSVTAPQALIAAE</sequence>
<dbReference type="RefSeq" id="WP_142043675.1">
    <property type="nucleotide sequence ID" value="NZ_JBHTGS010000002.1"/>
</dbReference>
<gene>
    <name evidence="1" type="ORF">FB566_4419</name>
</gene>
<comment type="caution">
    <text evidence="1">The sequence shown here is derived from an EMBL/GenBank/DDBJ whole genome shotgun (WGS) entry which is preliminary data.</text>
</comment>
<evidence type="ECO:0000313" key="1">
    <source>
        <dbReference type="EMBL" id="TQL78824.1"/>
    </source>
</evidence>
<dbReference type="AlphaFoldDB" id="A0A543B1X2"/>
<name>A0A543B1X2_9ACTN</name>
<accession>A0A543B1X2</accession>
<evidence type="ECO:0008006" key="3">
    <source>
        <dbReference type="Google" id="ProtNLM"/>
    </source>
</evidence>
<reference evidence="1 2" key="1">
    <citation type="submission" date="2019-06" db="EMBL/GenBank/DDBJ databases">
        <title>Sequencing the genomes of 1000 actinobacteria strains.</title>
        <authorList>
            <person name="Klenk H.-P."/>
        </authorList>
    </citation>
    <scope>NUCLEOTIDE SEQUENCE [LARGE SCALE GENOMIC DNA]</scope>
    <source>
        <strain evidence="1 2">DSM 45928</strain>
    </source>
</reference>
<dbReference type="Proteomes" id="UP000317043">
    <property type="component" value="Unassembled WGS sequence"/>
</dbReference>
<proteinExistence type="predicted"/>
<keyword evidence="2" id="KW-1185">Reference proteome</keyword>
<protein>
    <recommendedName>
        <fullName evidence="3">DUF892 family protein</fullName>
    </recommendedName>
</protein>
<dbReference type="EMBL" id="VFOW01000001">
    <property type="protein sequence ID" value="TQL78824.1"/>
    <property type="molecule type" value="Genomic_DNA"/>
</dbReference>
<dbReference type="InParanoid" id="A0A543B1X2"/>
<dbReference type="OrthoDB" id="669978at2"/>
<evidence type="ECO:0000313" key="2">
    <source>
        <dbReference type="Proteomes" id="UP000317043"/>
    </source>
</evidence>